<dbReference type="PRINTS" id="PR00069">
    <property type="entry name" value="ALDKETRDTASE"/>
</dbReference>
<dbReference type="AlphaFoldDB" id="A0A2S6BWD5"/>
<feature type="domain" description="NADP-dependent oxidoreductase" evidence="3">
    <location>
        <begin position="344"/>
        <end position="605"/>
    </location>
</feature>
<dbReference type="SUPFAM" id="SSF51430">
    <property type="entry name" value="NAD(P)-linked oxidoreductase"/>
    <property type="match status" value="1"/>
</dbReference>
<evidence type="ECO:0000313" key="5">
    <source>
        <dbReference type="Proteomes" id="UP000237631"/>
    </source>
</evidence>
<dbReference type="FunFam" id="3.20.20.100:FF:000002">
    <property type="entry name" value="2,5-diketo-D-gluconic acid reductase A"/>
    <property type="match status" value="1"/>
</dbReference>
<dbReference type="InterPro" id="IPR023210">
    <property type="entry name" value="NADP_OxRdtase_dom"/>
</dbReference>
<organism evidence="4 5">
    <name type="scientific">Cercospora berteroae</name>
    <dbReference type="NCBI Taxonomy" id="357750"/>
    <lineage>
        <taxon>Eukaryota</taxon>
        <taxon>Fungi</taxon>
        <taxon>Dikarya</taxon>
        <taxon>Ascomycota</taxon>
        <taxon>Pezizomycotina</taxon>
        <taxon>Dothideomycetes</taxon>
        <taxon>Dothideomycetidae</taxon>
        <taxon>Mycosphaerellales</taxon>
        <taxon>Mycosphaerellaceae</taxon>
        <taxon>Cercospora</taxon>
    </lineage>
</organism>
<dbReference type="PROSITE" id="PS00063">
    <property type="entry name" value="ALDOKETO_REDUCTASE_3"/>
    <property type="match status" value="1"/>
</dbReference>
<dbReference type="PROSITE" id="PS00062">
    <property type="entry name" value="ALDOKETO_REDUCTASE_2"/>
    <property type="match status" value="1"/>
</dbReference>
<dbReference type="Gene3D" id="3.20.20.100">
    <property type="entry name" value="NADP-dependent oxidoreductase domain"/>
    <property type="match status" value="1"/>
</dbReference>
<keyword evidence="1" id="KW-0560">Oxidoreductase</keyword>
<accession>A0A2S6BWD5</accession>
<dbReference type="PROSITE" id="PS00798">
    <property type="entry name" value="ALDOKETO_REDUCTASE_1"/>
    <property type="match status" value="1"/>
</dbReference>
<dbReference type="InterPro" id="IPR018170">
    <property type="entry name" value="Aldo/ket_reductase_CS"/>
</dbReference>
<gene>
    <name evidence="4" type="ORF">CBER1_09674</name>
</gene>
<dbReference type="OrthoDB" id="416253at2759"/>
<feature type="signal peptide" evidence="2">
    <location>
        <begin position="1"/>
        <end position="20"/>
    </location>
</feature>
<dbReference type="Pfam" id="PF00248">
    <property type="entry name" value="Aldo_ket_red"/>
    <property type="match status" value="1"/>
</dbReference>
<feature type="chain" id="PRO_5015628167" description="NADP-dependent oxidoreductase domain-containing protein" evidence="2">
    <location>
        <begin position="21"/>
        <end position="649"/>
    </location>
</feature>
<keyword evidence="2" id="KW-0732">Signal</keyword>
<evidence type="ECO:0000259" key="3">
    <source>
        <dbReference type="Pfam" id="PF00248"/>
    </source>
</evidence>
<name>A0A2S6BWD5_9PEZI</name>
<reference evidence="5" key="1">
    <citation type="journal article" date="2017" name="bioRxiv">
        <title>Conservation of a gene cluster reveals novel cercosporin biosynthetic mechanisms and extends production to the genus Colletotrichum.</title>
        <authorList>
            <person name="de Jonge R."/>
            <person name="Ebert M.K."/>
            <person name="Huitt-Roehl C.R."/>
            <person name="Pal P."/>
            <person name="Suttle J.C."/>
            <person name="Spanner R.E."/>
            <person name="Neubauer J.D."/>
            <person name="Jurick W.M.II."/>
            <person name="Stott K.A."/>
            <person name="Secor G.A."/>
            <person name="Thomma B.P.H.J."/>
            <person name="Van de Peer Y."/>
            <person name="Townsend C.A."/>
            <person name="Bolton M.D."/>
        </authorList>
    </citation>
    <scope>NUCLEOTIDE SEQUENCE [LARGE SCALE GENOMIC DNA]</scope>
    <source>
        <strain evidence="5">CBS538.71</strain>
    </source>
</reference>
<dbReference type="GO" id="GO:0016616">
    <property type="term" value="F:oxidoreductase activity, acting on the CH-OH group of donors, NAD or NADP as acceptor"/>
    <property type="evidence" value="ECO:0007669"/>
    <property type="project" value="UniProtKB-ARBA"/>
</dbReference>
<keyword evidence="5" id="KW-1185">Reference proteome</keyword>
<comment type="caution">
    <text evidence="4">The sequence shown here is derived from an EMBL/GenBank/DDBJ whole genome shotgun (WGS) entry which is preliminary data.</text>
</comment>
<evidence type="ECO:0000313" key="4">
    <source>
        <dbReference type="EMBL" id="PPJ51779.1"/>
    </source>
</evidence>
<sequence>MAQALGFFGSVLTFVGFAQSNIPAQTLQGATVQIKAGYAPIGNDVNDLGCNIRVIWAFDGFNSLIGKSGGGNIDDGAAVKFVIDQPTPTIQSDYISIGNTDDDTCRSWITVSQKDESPGGAWTGDVGAECGQRWYMGDQSAGRLPDGKTYVPRCTWLDAGFTDGTLSAGLKFRVKAYGEQVEDTLKNSEQCSSTIFSRSSVPIPGEPAKRSVDGPRPQWILDRLVVSNITGEDAELLCSSETSWGPDFVGADGNFCDMESKQLSQLCEFANVDGCVELDLTSQSLIKRTSVARREVKAVHKQYGHVTYNSVTYILAASHSPDLFAMPLPSSFPLNTGTSIPSVGFGTFQAPPAEVEVAAQTALKAGYRHLDCASIYGNEDAVGRGLKASGIARGYVFITSKLWNNKHHPDDVEGALNRTLKDLGTNYVDLYLVHWPVVFKSGENPMPLNADSLFVLGNIPLSETWAAMERLLATGKTRAIGVSNFSIRLLEDLLLKSKVVPAVNQIEAHPYLQQPELLKYCKRNGILVQAYSPLGNNETNSPRCIDDPRVQALAKEAERDVGQLLVSWAVQRGTVVLPKSVTKSRIESNFKITELSPDILDAVTALEKHHRYNFPARWGWSVFDELEEADVKRLARENGASNLALFAAA</sequence>
<dbReference type="Proteomes" id="UP000237631">
    <property type="component" value="Unassembled WGS sequence"/>
</dbReference>
<evidence type="ECO:0000256" key="1">
    <source>
        <dbReference type="ARBA" id="ARBA00023002"/>
    </source>
</evidence>
<dbReference type="PANTHER" id="PTHR11732">
    <property type="entry name" value="ALDO/KETO REDUCTASE"/>
    <property type="match status" value="1"/>
</dbReference>
<evidence type="ECO:0000256" key="2">
    <source>
        <dbReference type="SAM" id="SignalP"/>
    </source>
</evidence>
<proteinExistence type="predicted"/>
<dbReference type="InterPro" id="IPR036812">
    <property type="entry name" value="NAD(P)_OxRdtase_dom_sf"/>
</dbReference>
<dbReference type="EMBL" id="PNEN01001740">
    <property type="protein sequence ID" value="PPJ51779.1"/>
    <property type="molecule type" value="Genomic_DNA"/>
</dbReference>
<protein>
    <recommendedName>
        <fullName evidence="3">NADP-dependent oxidoreductase domain-containing protein</fullName>
    </recommendedName>
</protein>
<dbReference type="InterPro" id="IPR020471">
    <property type="entry name" value="AKR"/>
</dbReference>
<dbReference type="STRING" id="357750.A0A2S6BWD5"/>